<dbReference type="PANTHER" id="PTHR19848:SF8">
    <property type="entry name" value="F-BOX AND WD REPEAT DOMAIN CONTAINING 7"/>
    <property type="match status" value="1"/>
</dbReference>
<sequence>SNGKLLGTLNGHNNWIYALAISPDGNTLVSGSGSILGHHQIIKVWNLKTKQEIRSLTGHSSTVRALAISSDGQTLVTGSDDKTIKIWLCD</sequence>
<dbReference type="InterPro" id="IPR001680">
    <property type="entry name" value="WD40_rpt"/>
</dbReference>
<keyword evidence="1 3" id="KW-0853">WD repeat</keyword>
<evidence type="ECO:0000256" key="3">
    <source>
        <dbReference type="PROSITE-ProRule" id="PRU00221"/>
    </source>
</evidence>
<comment type="caution">
    <text evidence="4">The sequence shown here is derived from an EMBL/GenBank/DDBJ whole genome shotgun (WGS) entry which is preliminary data.</text>
</comment>
<dbReference type="SUPFAM" id="SSF50978">
    <property type="entry name" value="WD40 repeat-like"/>
    <property type="match status" value="1"/>
</dbReference>
<dbReference type="Proteomes" id="UP001576780">
    <property type="component" value="Unassembled WGS sequence"/>
</dbReference>
<evidence type="ECO:0000256" key="2">
    <source>
        <dbReference type="ARBA" id="ARBA00022737"/>
    </source>
</evidence>
<dbReference type="Pfam" id="PF00400">
    <property type="entry name" value="WD40"/>
    <property type="match status" value="2"/>
</dbReference>
<dbReference type="Gene3D" id="2.130.10.10">
    <property type="entry name" value="YVTN repeat-like/Quinoprotein amine dehydrogenase"/>
    <property type="match status" value="1"/>
</dbReference>
<feature type="repeat" description="WD" evidence="3">
    <location>
        <begin position="9"/>
        <end position="32"/>
    </location>
</feature>
<dbReference type="PROSITE" id="PS50082">
    <property type="entry name" value="WD_REPEATS_2"/>
    <property type="match status" value="2"/>
</dbReference>
<dbReference type="InterPro" id="IPR015943">
    <property type="entry name" value="WD40/YVTN_repeat-like_dom_sf"/>
</dbReference>
<reference evidence="4 5" key="1">
    <citation type="submission" date="2024-09" db="EMBL/GenBank/DDBJ databases">
        <title>Floridaenema gen nov. (Aerosakkonemataceae, Aerosakkonematales ord. nov., Cyanobacteria) from benthic tropical and subtropical fresh waters, with the description of four new species.</title>
        <authorList>
            <person name="Moretto J.A."/>
            <person name="Berthold D.E."/>
            <person name="Lefler F.W."/>
            <person name="Huang I.-S."/>
            <person name="Laughinghouse H. IV."/>
        </authorList>
    </citation>
    <scope>NUCLEOTIDE SEQUENCE [LARGE SCALE GENOMIC DNA]</scope>
    <source>
        <strain evidence="4 5">BLCC-F167</strain>
    </source>
</reference>
<evidence type="ECO:0000313" key="4">
    <source>
        <dbReference type="EMBL" id="MFB2838871.1"/>
    </source>
</evidence>
<keyword evidence="5" id="KW-1185">Reference proteome</keyword>
<feature type="repeat" description="WD" evidence="3">
    <location>
        <begin position="56"/>
        <end position="90"/>
    </location>
</feature>
<evidence type="ECO:0000256" key="1">
    <source>
        <dbReference type="ARBA" id="ARBA00022574"/>
    </source>
</evidence>
<accession>A0ABV4WVG6</accession>
<name>A0ABV4WVG6_9CYAN</name>
<gene>
    <name evidence="4" type="ORF">ACE1CA_30655</name>
</gene>
<evidence type="ECO:0000313" key="5">
    <source>
        <dbReference type="Proteomes" id="UP001576780"/>
    </source>
</evidence>
<dbReference type="SMART" id="SM00320">
    <property type="entry name" value="WD40"/>
    <property type="match status" value="2"/>
</dbReference>
<proteinExistence type="predicted"/>
<dbReference type="InterPro" id="IPR036322">
    <property type="entry name" value="WD40_repeat_dom_sf"/>
</dbReference>
<organism evidence="4 5">
    <name type="scientific">Floridaenema evergladense BLCC-F167</name>
    <dbReference type="NCBI Taxonomy" id="3153639"/>
    <lineage>
        <taxon>Bacteria</taxon>
        <taxon>Bacillati</taxon>
        <taxon>Cyanobacteriota</taxon>
        <taxon>Cyanophyceae</taxon>
        <taxon>Oscillatoriophycideae</taxon>
        <taxon>Aerosakkonematales</taxon>
        <taxon>Aerosakkonemataceae</taxon>
        <taxon>Floridanema</taxon>
        <taxon>Floridanema evergladense</taxon>
    </lineage>
</organism>
<keyword evidence="2" id="KW-0677">Repeat</keyword>
<dbReference type="RefSeq" id="WP_413281167.1">
    <property type="nucleotide sequence ID" value="NZ_JBHFNT010000284.1"/>
</dbReference>
<feature type="non-terminal residue" evidence="4">
    <location>
        <position position="1"/>
    </location>
</feature>
<dbReference type="EMBL" id="JBHFNT010000284">
    <property type="protein sequence ID" value="MFB2838871.1"/>
    <property type="molecule type" value="Genomic_DNA"/>
</dbReference>
<dbReference type="PANTHER" id="PTHR19848">
    <property type="entry name" value="WD40 REPEAT PROTEIN"/>
    <property type="match status" value="1"/>
</dbReference>
<dbReference type="PROSITE" id="PS50294">
    <property type="entry name" value="WD_REPEATS_REGION"/>
    <property type="match status" value="1"/>
</dbReference>
<protein>
    <submittedName>
        <fullName evidence="4">WD40 repeat domain-containing protein</fullName>
    </submittedName>
</protein>